<dbReference type="RefSeq" id="WP_342732356.1">
    <property type="nucleotide sequence ID" value="NZ_FOHJ01000006.1"/>
</dbReference>
<name>A0A1I0FM13_9BACI</name>
<gene>
    <name evidence="2" type="ORF">SAMN05421676_10611</name>
</gene>
<dbReference type="InterPro" id="IPR011009">
    <property type="entry name" value="Kinase-like_dom_sf"/>
</dbReference>
<feature type="domain" description="Aminoglycoside phosphotransferase" evidence="1">
    <location>
        <begin position="4"/>
        <end position="159"/>
    </location>
</feature>
<dbReference type="SUPFAM" id="SSF56112">
    <property type="entry name" value="Protein kinase-like (PK-like)"/>
    <property type="match status" value="1"/>
</dbReference>
<proteinExistence type="predicted"/>
<dbReference type="GO" id="GO:0016740">
    <property type="term" value="F:transferase activity"/>
    <property type="evidence" value="ECO:0007669"/>
    <property type="project" value="UniProtKB-KW"/>
</dbReference>
<evidence type="ECO:0000313" key="2">
    <source>
        <dbReference type="EMBL" id="SET59415.1"/>
    </source>
</evidence>
<organism evidence="2 3">
    <name type="scientific">Salinibacillus kushneri</name>
    <dbReference type="NCBI Taxonomy" id="237682"/>
    <lineage>
        <taxon>Bacteria</taxon>
        <taxon>Bacillati</taxon>
        <taxon>Bacillota</taxon>
        <taxon>Bacilli</taxon>
        <taxon>Bacillales</taxon>
        <taxon>Bacillaceae</taxon>
        <taxon>Salinibacillus</taxon>
    </lineage>
</organism>
<dbReference type="Proteomes" id="UP000199095">
    <property type="component" value="Unassembled WGS sequence"/>
</dbReference>
<dbReference type="PANTHER" id="PTHR47829">
    <property type="entry name" value="HYDROLASE, PUTATIVE (AFU_ORTHOLOGUE AFUA_1G12880)-RELATED"/>
    <property type="match status" value="1"/>
</dbReference>
<sequence length="246" mass="28558">MDKHFYIMEKRNGVVIDDKLPNQFEDTENTCQQISEAVIQSLVQLQKVDYQKEHLESIGKPDGYLSRQVYGWIKRHERSKTEEIKYIDSVEKWLMDHIPSNEEVTIVHNDFKLNNMMFDPQNPDTVIGVFDWELATIGDPLADLGSALVYWIEKDDPPLGITSVTDKPGFYSRRALLERYTQLTGRDVSNINFYLTLGFYKLAGILQQLYYRWKIGEVKDDRFAFLNVGVANLIARAEDAKNNKLL</sequence>
<dbReference type="PANTHER" id="PTHR47829:SF1">
    <property type="entry name" value="HAD FAMILY PHOSPHATASE"/>
    <property type="match status" value="1"/>
</dbReference>
<dbReference type="AlphaFoldDB" id="A0A1I0FM13"/>
<dbReference type="Gene3D" id="3.90.1200.10">
    <property type="match status" value="1"/>
</dbReference>
<keyword evidence="2" id="KW-0808">Transferase</keyword>
<accession>A0A1I0FM13</accession>
<dbReference type="EMBL" id="FOHJ01000006">
    <property type="protein sequence ID" value="SET59415.1"/>
    <property type="molecule type" value="Genomic_DNA"/>
</dbReference>
<keyword evidence="3" id="KW-1185">Reference proteome</keyword>
<dbReference type="STRING" id="237682.SAMN05421676_10611"/>
<dbReference type="Pfam" id="PF01636">
    <property type="entry name" value="APH"/>
    <property type="match status" value="1"/>
</dbReference>
<dbReference type="InterPro" id="IPR002575">
    <property type="entry name" value="Aminoglycoside_PTrfase"/>
</dbReference>
<protein>
    <submittedName>
        <fullName evidence="2">Phosphotransferase enzyme family protein</fullName>
    </submittedName>
</protein>
<dbReference type="InterPro" id="IPR052898">
    <property type="entry name" value="ACAD10-like"/>
</dbReference>
<dbReference type="InterPro" id="IPR041726">
    <property type="entry name" value="ACAD10_11_N"/>
</dbReference>
<evidence type="ECO:0000313" key="3">
    <source>
        <dbReference type="Proteomes" id="UP000199095"/>
    </source>
</evidence>
<dbReference type="CDD" id="cd05154">
    <property type="entry name" value="ACAD10_11_N-like"/>
    <property type="match status" value="1"/>
</dbReference>
<evidence type="ECO:0000259" key="1">
    <source>
        <dbReference type="Pfam" id="PF01636"/>
    </source>
</evidence>
<reference evidence="3" key="1">
    <citation type="submission" date="2016-10" db="EMBL/GenBank/DDBJ databases">
        <authorList>
            <person name="Varghese N."/>
            <person name="Submissions S."/>
        </authorList>
    </citation>
    <scope>NUCLEOTIDE SEQUENCE [LARGE SCALE GENOMIC DNA]</scope>
    <source>
        <strain evidence="3">CGMCC 1.3566</strain>
    </source>
</reference>